<proteinExistence type="predicted"/>
<evidence type="ECO:0000313" key="2">
    <source>
        <dbReference type="EMBL" id="KJX95478.1"/>
    </source>
</evidence>
<organism evidence="2 3">
    <name type="scientific">Zymoseptoria brevis</name>
    <dbReference type="NCBI Taxonomy" id="1047168"/>
    <lineage>
        <taxon>Eukaryota</taxon>
        <taxon>Fungi</taxon>
        <taxon>Dikarya</taxon>
        <taxon>Ascomycota</taxon>
        <taxon>Pezizomycotina</taxon>
        <taxon>Dothideomycetes</taxon>
        <taxon>Dothideomycetidae</taxon>
        <taxon>Mycosphaerellales</taxon>
        <taxon>Mycosphaerellaceae</taxon>
        <taxon>Zymoseptoria</taxon>
    </lineage>
</organism>
<accession>A0A0F4GDI5</accession>
<feature type="compositionally biased region" description="Polar residues" evidence="1">
    <location>
        <begin position="9"/>
        <end position="21"/>
    </location>
</feature>
<evidence type="ECO:0000256" key="1">
    <source>
        <dbReference type="SAM" id="MobiDB-lite"/>
    </source>
</evidence>
<evidence type="ECO:0000313" key="3">
    <source>
        <dbReference type="Proteomes" id="UP000033647"/>
    </source>
</evidence>
<gene>
    <name evidence="2" type="ORF">TI39_contig4111g00015</name>
</gene>
<name>A0A0F4GDI5_9PEZI</name>
<dbReference type="EMBL" id="LAFY01004071">
    <property type="protein sequence ID" value="KJX95478.1"/>
    <property type="molecule type" value="Genomic_DNA"/>
</dbReference>
<dbReference type="AlphaFoldDB" id="A0A0F4GDI5"/>
<protein>
    <submittedName>
        <fullName evidence="2">Uncharacterized protein</fullName>
    </submittedName>
</protein>
<dbReference type="Proteomes" id="UP000033647">
    <property type="component" value="Unassembled WGS sequence"/>
</dbReference>
<sequence>MDNTPAPPSTSCSTKMGNDSQVFKAPIGTDRDIISDSNKAKYDLASRKNFSKKSRRPFKRAEPCSLPNLQSSMLRWSATIALMVGREMDRLQVTGTTLRERTIGNWETYLSGYLEKVAISGIDAFPVTTARSPATVVIGVGGSRRQSCTLHLRFCEQACAVSQTFSNLCGHCVSITSMMTTPENMSKMRKTPRTSETCFEEMLPTAIESKEDNFDQRDLSNNNSNDDHCNQPELVFLSAQSAASEQFFSTPELLEMALLPLPPRDIVSVSRISIQAKKTINGSIRLQRHNPLDHFVAPFSSGAEYAELCYPPHDGPLLRANPFLFNSPRDLSSTGLLPLTGLVDDLINTNDEPRPSLGLMLISQPPIRRVKLELCCVPVCHYYEVVLKEWELVMDEGIRVQDLVEFGRKKIPKRGREGGWLVEVQLRDGYEAVEEV</sequence>
<comment type="caution">
    <text evidence="2">The sequence shown here is derived from an EMBL/GenBank/DDBJ whole genome shotgun (WGS) entry which is preliminary data.</text>
</comment>
<keyword evidence="3" id="KW-1185">Reference proteome</keyword>
<reference evidence="2 3" key="1">
    <citation type="submission" date="2015-03" db="EMBL/GenBank/DDBJ databases">
        <title>RNA-seq based gene annotation and comparative genomics of four Zymoseptoria species reveal species-specific pathogenicity related genes and transposable element activity.</title>
        <authorList>
            <person name="Grandaubert J."/>
            <person name="Bhattacharyya A."/>
            <person name="Stukenbrock E.H."/>
        </authorList>
    </citation>
    <scope>NUCLEOTIDE SEQUENCE [LARGE SCALE GENOMIC DNA]</scope>
    <source>
        <strain evidence="2 3">Zb18110</strain>
    </source>
</reference>
<feature type="region of interest" description="Disordered" evidence="1">
    <location>
        <begin position="1"/>
        <end position="21"/>
    </location>
</feature>